<dbReference type="AlphaFoldDB" id="A0A238JE70"/>
<feature type="signal peptide" evidence="1">
    <location>
        <begin position="1"/>
        <end position="17"/>
    </location>
</feature>
<evidence type="ECO:0008006" key="4">
    <source>
        <dbReference type="Google" id="ProtNLM"/>
    </source>
</evidence>
<protein>
    <recommendedName>
        <fullName evidence="4">Lipoprotein</fullName>
    </recommendedName>
</protein>
<dbReference type="Proteomes" id="UP000225972">
    <property type="component" value="Unassembled WGS sequence"/>
</dbReference>
<feature type="chain" id="PRO_5012918220" description="Lipoprotein" evidence="1">
    <location>
        <begin position="18"/>
        <end position="67"/>
    </location>
</feature>
<gene>
    <name evidence="2" type="ORF">TRP8649_03109</name>
</gene>
<dbReference type="EMBL" id="FXXP01000002">
    <property type="protein sequence ID" value="SMX28981.1"/>
    <property type="molecule type" value="Genomic_DNA"/>
</dbReference>
<proteinExistence type="predicted"/>
<evidence type="ECO:0000313" key="2">
    <source>
        <dbReference type="EMBL" id="SMX28981.1"/>
    </source>
</evidence>
<name>A0A238JE70_9RHOB</name>
<keyword evidence="1" id="KW-0732">Signal</keyword>
<accession>A0A238JE70</accession>
<evidence type="ECO:0000313" key="3">
    <source>
        <dbReference type="Proteomes" id="UP000225972"/>
    </source>
</evidence>
<organism evidence="2 3">
    <name type="scientific">Pelagimonas phthalicica</name>
    <dbReference type="NCBI Taxonomy" id="1037362"/>
    <lineage>
        <taxon>Bacteria</taxon>
        <taxon>Pseudomonadati</taxon>
        <taxon>Pseudomonadota</taxon>
        <taxon>Alphaproteobacteria</taxon>
        <taxon>Rhodobacterales</taxon>
        <taxon>Roseobacteraceae</taxon>
        <taxon>Pelagimonas</taxon>
    </lineage>
</organism>
<dbReference type="PROSITE" id="PS51257">
    <property type="entry name" value="PROKAR_LIPOPROTEIN"/>
    <property type="match status" value="1"/>
</dbReference>
<dbReference type="RefSeq" id="WP_099246713.1">
    <property type="nucleotide sequence ID" value="NZ_FXXP01000002.1"/>
</dbReference>
<reference evidence="3" key="1">
    <citation type="submission" date="2017-05" db="EMBL/GenBank/DDBJ databases">
        <authorList>
            <person name="Rodrigo-Torres L."/>
            <person name="Arahal R. D."/>
            <person name="Lucena T."/>
        </authorList>
    </citation>
    <scope>NUCLEOTIDE SEQUENCE [LARGE SCALE GENOMIC DNA]</scope>
    <source>
        <strain evidence="3">CECT 8649</strain>
    </source>
</reference>
<keyword evidence="3" id="KW-1185">Reference proteome</keyword>
<sequence>MQKHTWMAAALALTALAACGDSVGDQALIGAGAGTAAALVLEQDVLTGAAIGVVGNVAYCQKFPERC</sequence>
<evidence type="ECO:0000256" key="1">
    <source>
        <dbReference type="SAM" id="SignalP"/>
    </source>
</evidence>